<accession>A0A9D4HWK8</accession>
<comment type="caution">
    <text evidence="1">The sequence shown here is derived from an EMBL/GenBank/DDBJ whole genome shotgun (WGS) entry which is preliminary data.</text>
</comment>
<reference evidence="1" key="2">
    <citation type="submission" date="2020-11" db="EMBL/GenBank/DDBJ databases">
        <authorList>
            <person name="McCartney M.A."/>
            <person name="Auch B."/>
            <person name="Kono T."/>
            <person name="Mallez S."/>
            <person name="Becker A."/>
            <person name="Gohl D.M."/>
            <person name="Silverstein K.A.T."/>
            <person name="Koren S."/>
            <person name="Bechman K.B."/>
            <person name="Herman A."/>
            <person name="Abrahante J.E."/>
            <person name="Garbe J."/>
        </authorList>
    </citation>
    <scope>NUCLEOTIDE SEQUENCE</scope>
    <source>
        <strain evidence="1">Duluth1</strain>
        <tissue evidence="1">Whole animal</tissue>
    </source>
</reference>
<organism evidence="1 2">
    <name type="scientific">Dreissena polymorpha</name>
    <name type="common">Zebra mussel</name>
    <name type="synonym">Mytilus polymorpha</name>
    <dbReference type="NCBI Taxonomy" id="45954"/>
    <lineage>
        <taxon>Eukaryota</taxon>
        <taxon>Metazoa</taxon>
        <taxon>Spiralia</taxon>
        <taxon>Lophotrochozoa</taxon>
        <taxon>Mollusca</taxon>
        <taxon>Bivalvia</taxon>
        <taxon>Autobranchia</taxon>
        <taxon>Heteroconchia</taxon>
        <taxon>Euheterodonta</taxon>
        <taxon>Imparidentia</taxon>
        <taxon>Neoheterodontei</taxon>
        <taxon>Myida</taxon>
        <taxon>Dreissenoidea</taxon>
        <taxon>Dreissenidae</taxon>
        <taxon>Dreissena</taxon>
    </lineage>
</organism>
<dbReference type="EMBL" id="JAIWYP010000011">
    <property type="protein sequence ID" value="KAH3733706.1"/>
    <property type="molecule type" value="Genomic_DNA"/>
</dbReference>
<keyword evidence="2" id="KW-1185">Reference proteome</keyword>
<name>A0A9D4HWK8_DREPO</name>
<reference evidence="1" key="1">
    <citation type="journal article" date="2019" name="bioRxiv">
        <title>The Genome of the Zebra Mussel, Dreissena polymorpha: A Resource for Invasive Species Research.</title>
        <authorList>
            <person name="McCartney M.A."/>
            <person name="Auch B."/>
            <person name="Kono T."/>
            <person name="Mallez S."/>
            <person name="Zhang Y."/>
            <person name="Obille A."/>
            <person name="Becker A."/>
            <person name="Abrahante J.E."/>
            <person name="Garbe J."/>
            <person name="Badalamenti J.P."/>
            <person name="Herman A."/>
            <person name="Mangelson H."/>
            <person name="Liachko I."/>
            <person name="Sullivan S."/>
            <person name="Sone E.D."/>
            <person name="Koren S."/>
            <person name="Silverstein K.A.T."/>
            <person name="Beckman K.B."/>
            <person name="Gohl D.M."/>
        </authorList>
    </citation>
    <scope>NUCLEOTIDE SEQUENCE</scope>
    <source>
        <strain evidence="1">Duluth1</strain>
        <tissue evidence="1">Whole animal</tissue>
    </source>
</reference>
<protein>
    <submittedName>
        <fullName evidence="1">Uncharacterized protein</fullName>
    </submittedName>
</protein>
<proteinExistence type="predicted"/>
<evidence type="ECO:0000313" key="2">
    <source>
        <dbReference type="Proteomes" id="UP000828390"/>
    </source>
</evidence>
<gene>
    <name evidence="1" type="ORF">DPMN_040139</name>
</gene>
<sequence length="120" mass="13581">MCFQTKKPIQLSLPGKSEAGSDPRHCSPYSRHSLVRNGLKAFSYSHIQQPVQSRVYLGHCRLLQEKIGDIPYPHFRGYTTESGQCQVECRVSTFKVDTRHSSDILSTLSRRATNQSTVNI</sequence>
<evidence type="ECO:0000313" key="1">
    <source>
        <dbReference type="EMBL" id="KAH3733706.1"/>
    </source>
</evidence>
<dbReference type="AlphaFoldDB" id="A0A9D4HWK8"/>
<dbReference type="Proteomes" id="UP000828390">
    <property type="component" value="Unassembled WGS sequence"/>
</dbReference>